<reference evidence="1" key="2">
    <citation type="submission" date="2025-08" db="UniProtKB">
        <authorList>
            <consortium name="Ensembl"/>
        </authorList>
    </citation>
    <scope>IDENTIFICATION</scope>
</reference>
<sequence>MGAFRGSLGQCGCVWGCHRPPQDTVGLLCPSNLFPCLPRCCVEQLWGCWPPLHLPHWLQLCFKPWQWQQRWGGRLLRNPPRLPHGYGPCLVCGPMAAPHGLTSAPHVPHSGISWCAHLGVIPWCPSWQLLHTLIVQFSISWCSSTALSPCCSPWCPPQDLLRAVSGTIIFLVVALVALAASRDALAATTFVSVILILSFLFAFDAFVTYRVEVAPAGQQWGHSSSYSSWAGVREEMVSEGMAGGCSQAAVGQKEGVPPWLQCCRPWPAAC</sequence>
<keyword evidence="2" id="KW-1185">Reference proteome</keyword>
<dbReference type="Proteomes" id="UP000694405">
    <property type="component" value="Chromosome 6"/>
</dbReference>
<dbReference type="Ensembl" id="ENSMUNT00000031271.1">
    <property type="protein sequence ID" value="ENSMUNP00000024259.1"/>
    <property type="gene ID" value="ENSMUNG00000020410.1"/>
</dbReference>
<reference evidence="1" key="1">
    <citation type="submission" date="2020-03" db="EMBL/GenBank/DDBJ databases">
        <title>Melopsittacus undulatus (budgerigar) genome, bMelUnd1, maternal haplotype with Z.</title>
        <authorList>
            <person name="Gedman G."/>
            <person name="Mountcastle J."/>
            <person name="Haase B."/>
            <person name="Formenti G."/>
            <person name="Wright T."/>
            <person name="Apodaca J."/>
            <person name="Pelan S."/>
            <person name="Chow W."/>
            <person name="Rhie A."/>
            <person name="Howe K."/>
            <person name="Fedrigo O."/>
            <person name="Jarvis E.D."/>
        </authorList>
    </citation>
    <scope>NUCLEOTIDE SEQUENCE [LARGE SCALE GENOMIC DNA]</scope>
</reference>
<evidence type="ECO:0000313" key="2">
    <source>
        <dbReference type="Proteomes" id="UP000694405"/>
    </source>
</evidence>
<accession>A0A8V5HIA3</accession>
<name>A0A8V5HIA3_MELUD</name>
<dbReference type="AlphaFoldDB" id="A0A8V5HIA3"/>
<organism evidence="1 2">
    <name type="scientific">Melopsittacus undulatus</name>
    <name type="common">Budgerigar</name>
    <name type="synonym">Psittacus undulatus</name>
    <dbReference type="NCBI Taxonomy" id="13146"/>
    <lineage>
        <taxon>Eukaryota</taxon>
        <taxon>Metazoa</taxon>
        <taxon>Chordata</taxon>
        <taxon>Craniata</taxon>
        <taxon>Vertebrata</taxon>
        <taxon>Euteleostomi</taxon>
        <taxon>Archelosauria</taxon>
        <taxon>Archosauria</taxon>
        <taxon>Dinosauria</taxon>
        <taxon>Saurischia</taxon>
        <taxon>Theropoda</taxon>
        <taxon>Coelurosauria</taxon>
        <taxon>Aves</taxon>
        <taxon>Neognathae</taxon>
        <taxon>Neoaves</taxon>
        <taxon>Telluraves</taxon>
        <taxon>Australaves</taxon>
        <taxon>Psittaciformes</taxon>
        <taxon>Psittaculidae</taxon>
        <taxon>Melopsittacus</taxon>
    </lineage>
</organism>
<evidence type="ECO:0000313" key="1">
    <source>
        <dbReference type="Ensembl" id="ENSMUNP00000024259.1"/>
    </source>
</evidence>
<protein>
    <submittedName>
        <fullName evidence="1">Uncharacterized protein</fullName>
    </submittedName>
</protein>
<proteinExistence type="predicted"/>
<reference evidence="1" key="3">
    <citation type="submission" date="2025-09" db="UniProtKB">
        <authorList>
            <consortium name="Ensembl"/>
        </authorList>
    </citation>
    <scope>IDENTIFICATION</scope>
</reference>